<proteinExistence type="predicted"/>
<keyword evidence="3" id="KW-1185">Reference proteome</keyword>
<evidence type="ECO:0000256" key="1">
    <source>
        <dbReference type="SAM" id="SignalP"/>
    </source>
</evidence>
<feature type="chain" id="PRO_5011660750" description="YARHG domain-containing protein" evidence="1">
    <location>
        <begin position="24"/>
        <end position="220"/>
    </location>
</feature>
<dbReference type="OrthoDB" id="7651719at2"/>
<feature type="signal peptide" evidence="1">
    <location>
        <begin position="1"/>
        <end position="23"/>
    </location>
</feature>
<evidence type="ECO:0000313" key="2">
    <source>
        <dbReference type="EMBL" id="SDF40100.1"/>
    </source>
</evidence>
<gene>
    <name evidence="2" type="ORF">SAMN04489759_102112</name>
</gene>
<dbReference type="EMBL" id="FNBP01000002">
    <property type="protein sequence ID" value="SDF40100.1"/>
    <property type="molecule type" value="Genomic_DNA"/>
</dbReference>
<evidence type="ECO:0008006" key="4">
    <source>
        <dbReference type="Google" id="ProtNLM"/>
    </source>
</evidence>
<dbReference type="AlphaFoldDB" id="A0A1G7KT39"/>
<protein>
    <recommendedName>
        <fullName evidence="4">YARHG domain-containing protein</fullName>
    </recommendedName>
</protein>
<dbReference type="Proteomes" id="UP000199399">
    <property type="component" value="Unassembled WGS sequence"/>
</dbReference>
<name>A0A1G7KT39_9RHOB</name>
<keyword evidence="1" id="KW-0732">Signal</keyword>
<accession>A0A1G7KT39</accession>
<reference evidence="3" key="1">
    <citation type="submission" date="2016-10" db="EMBL/GenBank/DDBJ databases">
        <authorList>
            <person name="Varghese N."/>
            <person name="Submissions S."/>
        </authorList>
    </citation>
    <scope>NUCLEOTIDE SEQUENCE [LARGE SCALE GENOMIC DNA]</scope>
    <source>
        <strain evidence="3">DSM 16477</strain>
    </source>
</reference>
<sequence>MRQYAPIALALSFLAFTAAPASAERCQAVVNGAEVVVEAENFANFADEVGTRERLMNWPARKWSKLWGTPPACNSGVLFDYLATTVPLDQIDGYCLTATAEDGHFLIPGERNYRGYCKKTFCERVNTTKQETVDISKSIARSAVETVTQPENLRAVAHKSGAFILTGGASALSANLATTGTTLATALSTPAALAATGVSVVAVGGAVYMCSGDAEVSSDD</sequence>
<organism evidence="2 3">
    <name type="scientific">Sulfitobacter delicatus</name>
    <dbReference type="NCBI Taxonomy" id="218672"/>
    <lineage>
        <taxon>Bacteria</taxon>
        <taxon>Pseudomonadati</taxon>
        <taxon>Pseudomonadota</taxon>
        <taxon>Alphaproteobacteria</taxon>
        <taxon>Rhodobacterales</taxon>
        <taxon>Roseobacteraceae</taxon>
        <taxon>Sulfitobacter</taxon>
    </lineage>
</organism>
<dbReference type="RefSeq" id="WP_093739377.1">
    <property type="nucleotide sequence ID" value="NZ_FNBP01000002.1"/>
</dbReference>
<evidence type="ECO:0000313" key="3">
    <source>
        <dbReference type="Proteomes" id="UP000199399"/>
    </source>
</evidence>